<evidence type="ECO:0000256" key="3">
    <source>
        <dbReference type="ARBA" id="ARBA00022989"/>
    </source>
</evidence>
<dbReference type="Proteomes" id="UP000197424">
    <property type="component" value="Chromosome"/>
</dbReference>
<keyword evidence="4 5" id="KW-0472">Membrane</keyword>
<evidence type="ECO:0000313" key="10">
    <source>
        <dbReference type="Proteomes" id="UP001200247"/>
    </source>
</evidence>
<feature type="transmembrane region" description="Helical" evidence="5">
    <location>
        <begin position="41"/>
        <end position="65"/>
    </location>
</feature>
<feature type="domain" description="Lipopolysaccharide assembly protein A" evidence="6">
    <location>
        <begin position="22"/>
        <end position="83"/>
    </location>
</feature>
<protein>
    <submittedName>
        <fullName evidence="8">LapA family protein</fullName>
    </submittedName>
    <submittedName>
        <fullName evidence="7">Membrane protein</fullName>
    </submittedName>
</protein>
<name>A0A248LFW0_9NEIS</name>
<accession>A0A248LFW0</accession>
<evidence type="ECO:0000313" key="7">
    <source>
        <dbReference type="EMBL" id="ASJ23678.1"/>
    </source>
</evidence>
<dbReference type="GeneID" id="75110216"/>
<evidence type="ECO:0000256" key="2">
    <source>
        <dbReference type="ARBA" id="ARBA00022692"/>
    </source>
</evidence>
<dbReference type="InterPro" id="IPR010445">
    <property type="entry name" value="LapA_dom"/>
</dbReference>
<reference evidence="7" key="3">
    <citation type="submission" date="2017-06" db="EMBL/GenBank/DDBJ databases">
        <authorList>
            <person name="Kim H.J."/>
            <person name="Triplett B.A."/>
        </authorList>
    </citation>
    <scope>NUCLEOTIDE SEQUENCE</scope>
    <source>
        <strain evidence="7">HLGZ1</strain>
    </source>
</reference>
<keyword evidence="2 5" id="KW-0812">Transmembrane</keyword>
<gene>
    <name evidence="8" type="ORF">LH440_13330</name>
    <name evidence="7" type="ORF">LHGZ1_0847</name>
</gene>
<dbReference type="GO" id="GO:0005886">
    <property type="term" value="C:plasma membrane"/>
    <property type="evidence" value="ECO:0007669"/>
    <property type="project" value="InterPro"/>
</dbReference>
<proteinExistence type="predicted"/>
<evidence type="ECO:0000256" key="5">
    <source>
        <dbReference type="SAM" id="Phobius"/>
    </source>
</evidence>
<evidence type="ECO:0000256" key="1">
    <source>
        <dbReference type="ARBA" id="ARBA00022475"/>
    </source>
</evidence>
<evidence type="ECO:0000313" key="9">
    <source>
        <dbReference type="Proteomes" id="UP000197424"/>
    </source>
</evidence>
<dbReference type="Proteomes" id="UP001200247">
    <property type="component" value="Unassembled WGS sequence"/>
</dbReference>
<evidence type="ECO:0000313" key="8">
    <source>
        <dbReference type="EMBL" id="MCG9026869.1"/>
    </source>
</evidence>
<keyword evidence="1" id="KW-1003">Cell membrane</keyword>
<dbReference type="EMBL" id="CP022115">
    <property type="protein sequence ID" value="ASJ23678.1"/>
    <property type="molecule type" value="Genomic_DNA"/>
</dbReference>
<evidence type="ECO:0000256" key="4">
    <source>
        <dbReference type="ARBA" id="ARBA00023136"/>
    </source>
</evidence>
<sequence>MRYLGWLIKFLVFVLLLTLAMQNSAVTQFHLFMGQSVEAPLILILLVFFAIGVATGLSAGFFYSLRLRRELTALKKELRARQQAASGVVHDPSDALAD</sequence>
<dbReference type="AlphaFoldDB" id="A0A248LFW0"/>
<keyword evidence="3 5" id="KW-1133">Transmembrane helix</keyword>
<reference evidence="9" key="2">
    <citation type="submission" date="2017-06" db="EMBL/GenBank/DDBJ databases">
        <title>Whole genome sequence of Laribacter hongkongensis LHGZ1.</title>
        <authorList>
            <person name="Chen D."/>
            <person name="Wu H."/>
            <person name="Chen J."/>
        </authorList>
    </citation>
    <scope>NUCLEOTIDE SEQUENCE [LARGE SCALE GENOMIC DNA]</scope>
    <source>
        <strain evidence="9">LHGZ1</strain>
    </source>
</reference>
<evidence type="ECO:0000259" key="6">
    <source>
        <dbReference type="Pfam" id="PF06305"/>
    </source>
</evidence>
<reference evidence="8 10" key="4">
    <citation type="submission" date="2021-10" db="EMBL/GenBank/DDBJ databases">
        <title>Whole-genome sequencing analysis of Laribacter hongkongensis: virulence gene profiles, carbohydrate-active enzyme prediction, and antimicrobial resistance characterization.</title>
        <authorList>
            <person name="Yuan P."/>
            <person name="Zhan Y."/>
            <person name="Chen D."/>
        </authorList>
    </citation>
    <scope>NUCLEOTIDE SEQUENCE [LARGE SCALE GENOMIC DNA]</scope>
    <source>
        <strain evidence="8 10">W67</strain>
    </source>
</reference>
<dbReference type="RefSeq" id="WP_012696356.1">
    <property type="nucleotide sequence ID" value="NZ_CP022115.1"/>
</dbReference>
<dbReference type="OrthoDB" id="7066519at2"/>
<dbReference type="EMBL" id="JAJAXM010000029">
    <property type="protein sequence ID" value="MCG9026869.1"/>
    <property type="molecule type" value="Genomic_DNA"/>
</dbReference>
<dbReference type="Pfam" id="PF06305">
    <property type="entry name" value="LapA_dom"/>
    <property type="match status" value="1"/>
</dbReference>
<reference evidence="7" key="1">
    <citation type="journal article" date="2017" name="J. Antimicrob. Chemother.">
        <title>Emergence and genomic analysis of MDR Laribacter hongkongensis strain HLGZ1 from Guangzhou, China.</title>
        <authorList>
            <person name="Wu H.K."/>
            <person name="Chen J.H."/>
            <person name="Yang L."/>
            <person name="Li A.R."/>
            <person name="Su D.H."/>
            <person name="Lin Y.P."/>
            <person name="Chen D.Q."/>
        </authorList>
    </citation>
    <scope>NUCLEOTIDE SEQUENCE</scope>
    <source>
        <strain evidence="7">HLGZ1</strain>
    </source>
</reference>
<organism evidence="7 9">
    <name type="scientific">Laribacter hongkongensis</name>
    <dbReference type="NCBI Taxonomy" id="168471"/>
    <lineage>
        <taxon>Bacteria</taxon>
        <taxon>Pseudomonadati</taxon>
        <taxon>Pseudomonadota</taxon>
        <taxon>Betaproteobacteria</taxon>
        <taxon>Neisseriales</taxon>
        <taxon>Aquaspirillaceae</taxon>
        <taxon>Laribacter</taxon>
    </lineage>
</organism>